<reference evidence="1 2" key="1">
    <citation type="submission" date="2017-10" db="EMBL/GenBank/DDBJ databases">
        <title>Comparative genomics in systemic dimorphic fungi from Ajellomycetaceae.</title>
        <authorList>
            <person name="Munoz J.F."/>
            <person name="Mcewen J.G."/>
            <person name="Clay O.K."/>
            <person name="Cuomo C.A."/>
        </authorList>
    </citation>
    <scope>NUCLEOTIDE SEQUENCE [LARGE SCALE GENOMIC DNA]</scope>
    <source>
        <strain evidence="1 2">UAMH130</strain>
    </source>
</reference>
<evidence type="ECO:0000313" key="1">
    <source>
        <dbReference type="EMBL" id="PGH02185.1"/>
    </source>
</evidence>
<dbReference type="STRING" id="2060905.A0A2B7WZS8"/>
<dbReference type="Proteomes" id="UP000224080">
    <property type="component" value="Unassembled WGS sequence"/>
</dbReference>
<name>A0A2B7WZS8_9EURO</name>
<keyword evidence="2" id="KW-1185">Reference proteome</keyword>
<accession>A0A2B7WZS8</accession>
<evidence type="ECO:0000313" key="2">
    <source>
        <dbReference type="Proteomes" id="UP000224080"/>
    </source>
</evidence>
<comment type="caution">
    <text evidence="1">The sequence shown here is derived from an EMBL/GenBank/DDBJ whole genome shotgun (WGS) entry which is preliminary data.</text>
</comment>
<protein>
    <submittedName>
        <fullName evidence="1">Diphthamide biosynthesis protein 3</fullName>
    </submittedName>
</protein>
<dbReference type="AlphaFoldDB" id="A0A2B7WZS8"/>
<organism evidence="1 2">
    <name type="scientific">Blastomyces parvus</name>
    <dbReference type="NCBI Taxonomy" id="2060905"/>
    <lineage>
        <taxon>Eukaryota</taxon>
        <taxon>Fungi</taxon>
        <taxon>Dikarya</taxon>
        <taxon>Ascomycota</taxon>
        <taxon>Pezizomycotina</taxon>
        <taxon>Eurotiomycetes</taxon>
        <taxon>Eurotiomycetidae</taxon>
        <taxon>Onygenales</taxon>
        <taxon>Ajellomycetaceae</taxon>
        <taxon>Blastomyces</taxon>
    </lineage>
</organism>
<proteinExistence type="predicted"/>
<dbReference type="OrthoDB" id="66964at2759"/>
<dbReference type="EMBL" id="PDNC01000062">
    <property type="protein sequence ID" value="PGH02185.1"/>
    <property type="molecule type" value="Genomic_DNA"/>
</dbReference>
<feature type="non-terminal residue" evidence="1">
    <location>
        <position position="82"/>
    </location>
</feature>
<sequence>MISPCDPAILSSNPQFKALHQQLTTAILNPDGSTRAHAADPSRRAVQADLKKYLARAVKARILTRIVAQVAAGDGNGGLDDE</sequence>
<gene>
    <name evidence="1" type="ORF">GX51_04759</name>
</gene>